<dbReference type="CDD" id="cd07146">
    <property type="entry name" value="ALDH_PhpJ"/>
    <property type="match status" value="1"/>
</dbReference>
<dbReference type="InterPro" id="IPR051020">
    <property type="entry name" value="ALDH-related_metabolic_enz"/>
</dbReference>
<dbReference type="InterPro" id="IPR016163">
    <property type="entry name" value="Ald_DH_C"/>
</dbReference>
<protein>
    <submittedName>
        <fullName evidence="8">Phosphonoacetaldehyde dehydrogenase</fullName>
    </submittedName>
</protein>
<gene>
    <name evidence="8" type="primary">phnY</name>
    <name evidence="8" type="ORF">E2553_21560</name>
</gene>
<dbReference type="EMBL" id="SNVI01000002">
    <property type="protein sequence ID" value="TFE39433.1"/>
    <property type="molecule type" value="Genomic_DNA"/>
</dbReference>
<dbReference type="PANTHER" id="PTHR42991:SF1">
    <property type="entry name" value="ALDEHYDE DEHYDROGENASE"/>
    <property type="match status" value="1"/>
</dbReference>
<sequence>MPSAVRHEAMRIGGERVTRAEVIEVFNPYTRELVGTVPKATVDDARHAFEYAHAYRAKLTRYERAQILRRAADIVRERTNEIADLITAESGLCKKDSLYEAGRVSDVLVFGANEALKDDGQIFSCDLTPHGKQRRVYTQREPLLGVICAITPFNHPMNQVAHKIVPSIATNNRIVVKPSEKVPLSTCLLAETLYSAGLPQQMLQVVTGDPKDIADELITNPRVDLITFTGGVAIGKYIANKMGYRRAVLELGGNDPIIVMEDADLDEASTLAVSGSYKNSGQRCTAIKRMLVHEAVAERFVELLVEKTRAIRYGDPADPATDMGTVIDEDAAKFFEAQVNDAVRRGAKLLLGNVRRGALYSPTVVDHATPDMPLVRYETFGPVSPVIRFRDIDEAIRLSNSTDYGLSSSVCTNRLDYITRFIAELEVGSVNVREVPGYRLELTPFGGIKDSGLGYKEGVQEAIKSFTNVKTYSLPWQ</sequence>
<dbReference type="InterPro" id="IPR016162">
    <property type="entry name" value="Ald_DH_N"/>
</dbReference>
<feature type="binding site" evidence="4">
    <location>
        <position position="231"/>
    </location>
    <ligand>
        <name>NAD(+)</name>
        <dbReference type="ChEBI" id="CHEBI:57540"/>
    </ligand>
</feature>
<evidence type="ECO:0000256" key="3">
    <source>
        <dbReference type="PIRSR" id="PIRSR617656-1"/>
    </source>
</evidence>
<dbReference type="Pfam" id="PF00171">
    <property type="entry name" value="Aldedh"/>
    <property type="match status" value="1"/>
</dbReference>
<feature type="active site" evidence="5">
    <location>
        <position position="250"/>
    </location>
</feature>
<comment type="similarity">
    <text evidence="1 6">Belongs to the aldehyde dehydrogenase family.</text>
</comment>
<evidence type="ECO:0000256" key="4">
    <source>
        <dbReference type="PIRSR" id="PIRSR617656-3"/>
    </source>
</evidence>
<dbReference type="InterPro" id="IPR029510">
    <property type="entry name" value="Ald_DH_CS_GLU"/>
</dbReference>
<feature type="binding site" evidence="4">
    <location>
        <position position="378"/>
    </location>
    <ligand>
        <name>NAD(+)</name>
        <dbReference type="ChEBI" id="CHEBI:57540"/>
    </ligand>
</feature>
<feature type="active site" description="Proton donor/acceptor" evidence="3">
    <location>
        <position position="250"/>
    </location>
</feature>
<dbReference type="Gene3D" id="3.40.605.10">
    <property type="entry name" value="Aldehyde Dehydrogenase, Chain A, domain 1"/>
    <property type="match status" value="1"/>
</dbReference>
<keyword evidence="2 6" id="KW-0560">Oxidoreductase</keyword>
<dbReference type="Proteomes" id="UP000297385">
    <property type="component" value="Unassembled WGS sequence"/>
</dbReference>
<dbReference type="GeneID" id="97304339"/>
<dbReference type="PROSITE" id="PS00687">
    <property type="entry name" value="ALDEHYDE_DEHYDR_GLU"/>
    <property type="match status" value="1"/>
</dbReference>
<dbReference type="NCBIfam" id="TIGR03250">
    <property type="entry name" value="PhnAcAld_DH"/>
    <property type="match status" value="1"/>
</dbReference>
<dbReference type="InterPro" id="IPR017656">
    <property type="entry name" value="Put_phosphonoacetaldehyde_DH"/>
</dbReference>
<reference evidence="8 9" key="1">
    <citation type="submission" date="2019-03" db="EMBL/GenBank/DDBJ databases">
        <title>Complete Genome Sequence of Paraburkholderia dipogonis ICMP 19430T, a Nitrogen-fixing Symbiont of the South African Invasive Legume Dipogon lignosus in New Zealand.</title>
        <authorList>
            <person name="De Meyer S.E."/>
        </authorList>
    </citation>
    <scope>NUCLEOTIDE SEQUENCE [LARGE SCALE GENOMIC DNA]</scope>
    <source>
        <strain evidence="8 9">ICMP 19430</strain>
    </source>
</reference>
<evidence type="ECO:0000313" key="8">
    <source>
        <dbReference type="EMBL" id="TFE39433.1"/>
    </source>
</evidence>
<dbReference type="InterPro" id="IPR016160">
    <property type="entry name" value="Ald_DH_CS_CYS"/>
</dbReference>
<dbReference type="Gene3D" id="3.40.309.10">
    <property type="entry name" value="Aldehyde Dehydrogenase, Chain A, domain 2"/>
    <property type="match status" value="1"/>
</dbReference>
<accession>A0A4Y8MQ12</accession>
<keyword evidence="4" id="KW-0520">NAD</keyword>
<feature type="binding site" evidence="4">
    <location>
        <begin position="177"/>
        <end position="180"/>
    </location>
    <ligand>
        <name>NAD(+)</name>
        <dbReference type="ChEBI" id="CHEBI:57540"/>
    </ligand>
</feature>
<feature type="binding site" evidence="4">
    <location>
        <begin position="151"/>
        <end position="153"/>
    </location>
    <ligand>
        <name>NAD(+)</name>
        <dbReference type="ChEBI" id="CHEBI:57540"/>
    </ligand>
</feature>
<dbReference type="RefSeq" id="WP_134459863.1">
    <property type="nucleotide sequence ID" value="NZ_JBHMFL010000015.1"/>
</dbReference>
<evidence type="ECO:0000313" key="9">
    <source>
        <dbReference type="Proteomes" id="UP000297385"/>
    </source>
</evidence>
<dbReference type="PANTHER" id="PTHR42991">
    <property type="entry name" value="ALDEHYDE DEHYDROGENASE"/>
    <property type="match status" value="1"/>
</dbReference>
<evidence type="ECO:0000256" key="2">
    <source>
        <dbReference type="ARBA" id="ARBA00023002"/>
    </source>
</evidence>
<dbReference type="InterPro" id="IPR016161">
    <property type="entry name" value="Ald_DH/histidinol_DH"/>
</dbReference>
<evidence type="ECO:0000256" key="5">
    <source>
        <dbReference type="PROSITE-ProRule" id="PRU10007"/>
    </source>
</evidence>
<name>A0A4Y8MQ12_9BURK</name>
<dbReference type="SUPFAM" id="SSF53720">
    <property type="entry name" value="ALDH-like"/>
    <property type="match status" value="1"/>
</dbReference>
<evidence type="ECO:0000256" key="1">
    <source>
        <dbReference type="ARBA" id="ARBA00009986"/>
    </source>
</evidence>
<evidence type="ECO:0000259" key="7">
    <source>
        <dbReference type="Pfam" id="PF00171"/>
    </source>
</evidence>
<dbReference type="GO" id="GO:0008911">
    <property type="term" value="F:lactaldehyde dehydrogenase (NAD+) activity"/>
    <property type="evidence" value="ECO:0007669"/>
    <property type="project" value="TreeGrafter"/>
</dbReference>
<dbReference type="AlphaFoldDB" id="A0A4Y8MQ12"/>
<evidence type="ECO:0000256" key="6">
    <source>
        <dbReference type="RuleBase" id="RU003345"/>
    </source>
</evidence>
<feature type="domain" description="Aldehyde dehydrogenase" evidence="7">
    <location>
        <begin position="21"/>
        <end position="471"/>
    </location>
</feature>
<feature type="active site" description="Nucleophile" evidence="3">
    <location>
        <position position="284"/>
    </location>
</feature>
<dbReference type="PROSITE" id="PS00070">
    <property type="entry name" value="ALDEHYDE_DEHYDR_CYS"/>
    <property type="match status" value="1"/>
</dbReference>
<dbReference type="InterPro" id="IPR015590">
    <property type="entry name" value="Aldehyde_DH_dom"/>
</dbReference>
<organism evidence="8 9">
    <name type="scientific">Paraburkholderia dipogonis</name>
    <dbReference type="NCBI Taxonomy" id="1211383"/>
    <lineage>
        <taxon>Bacteria</taxon>
        <taxon>Pseudomonadati</taxon>
        <taxon>Pseudomonadota</taxon>
        <taxon>Betaproteobacteria</taxon>
        <taxon>Burkholderiales</taxon>
        <taxon>Burkholderiaceae</taxon>
        <taxon>Paraburkholderia</taxon>
    </lineage>
</organism>
<proteinExistence type="inferred from homology"/>
<comment type="caution">
    <text evidence="8">The sequence shown here is derived from an EMBL/GenBank/DDBJ whole genome shotgun (WGS) entry which is preliminary data.</text>
</comment>